<feature type="transmembrane region" description="Helical" evidence="12">
    <location>
        <begin position="56"/>
        <end position="75"/>
    </location>
</feature>
<evidence type="ECO:0000256" key="3">
    <source>
        <dbReference type="ARBA" id="ARBA00010617"/>
    </source>
</evidence>
<dbReference type="Gene3D" id="1.10.630.10">
    <property type="entry name" value="Cytochrome P450"/>
    <property type="match status" value="1"/>
</dbReference>
<dbReference type="GO" id="GO:0020037">
    <property type="term" value="F:heme binding"/>
    <property type="evidence" value="ECO:0007669"/>
    <property type="project" value="InterPro"/>
</dbReference>
<dbReference type="CDD" id="cd11041">
    <property type="entry name" value="CYP503A1-like"/>
    <property type="match status" value="1"/>
</dbReference>
<keyword evidence="6" id="KW-0479">Metal-binding</keyword>
<evidence type="ECO:0000313" key="13">
    <source>
        <dbReference type="EMBL" id="KAH7096039.1"/>
    </source>
</evidence>
<evidence type="ECO:0000256" key="2">
    <source>
        <dbReference type="ARBA" id="ARBA00004370"/>
    </source>
</evidence>
<evidence type="ECO:0000256" key="6">
    <source>
        <dbReference type="ARBA" id="ARBA00022723"/>
    </source>
</evidence>
<proteinExistence type="inferred from homology"/>
<evidence type="ECO:0000256" key="1">
    <source>
        <dbReference type="ARBA" id="ARBA00001971"/>
    </source>
</evidence>
<evidence type="ECO:0000256" key="11">
    <source>
        <dbReference type="ARBA" id="ARBA00023136"/>
    </source>
</evidence>
<dbReference type="PANTHER" id="PTHR46206">
    <property type="entry name" value="CYTOCHROME P450"/>
    <property type="match status" value="1"/>
</dbReference>
<evidence type="ECO:0000256" key="4">
    <source>
        <dbReference type="ARBA" id="ARBA00022617"/>
    </source>
</evidence>
<protein>
    <submittedName>
        <fullName evidence="13">Cytochrome P450</fullName>
    </submittedName>
</protein>
<keyword evidence="11 12" id="KW-0472">Membrane</keyword>
<name>A0A8K0W5L2_9PLEO</name>
<evidence type="ECO:0000313" key="14">
    <source>
        <dbReference type="Proteomes" id="UP000813461"/>
    </source>
</evidence>
<keyword evidence="10" id="KW-0503">Monooxygenase</keyword>
<dbReference type="SUPFAM" id="SSF48264">
    <property type="entry name" value="Cytochrome P450"/>
    <property type="match status" value="1"/>
</dbReference>
<dbReference type="GO" id="GO:0016705">
    <property type="term" value="F:oxidoreductase activity, acting on paired donors, with incorporation or reduction of molecular oxygen"/>
    <property type="evidence" value="ECO:0007669"/>
    <property type="project" value="InterPro"/>
</dbReference>
<evidence type="ECO:0000256" key="8">
    <source>
        <dbReference type="ARBA" id="ARBA00023002"/>
    </source>
</evidence>
<keyword evidence="4" id="KW-0349">Heme</keyword>
<evidence type="ECO:0000256" key="12">
    <source>
        <dbReference type="SAM" id="Phobius"/>
    </source>
</evidence>
<dbReference type="GO" id="GO:0005506">
    <property type="term" value="F:iron ion binding"/>
    <property type="evidence" value="ECO:0007669"/>
    <property type="project" value="InterPro"/>
</dbReference>
<comment type="subcellular location">
    <subcellularLocation>
        <location evidence="2">Membrane</location>
    </subcellularLocation>
</comment>
<keyword evidence="14" id="KW-1185">Reference proteome</keyword>
<accession>A0A8K0W5L2</accession>
<dbReference type="Proteomes" id="UP000813461">
    <property type="component" value="Unassembled WGS sequence"/>
</dbReference>
<evidence type="ECO:0000256" key="9">
    <source>
        <dbReference type="ARBA" id="ARBA00023004"/>
    </source>
</evidence>
<keyword evidence="9" id="KW-0408">Iron</keyword>
<sequence>MLKEHAVRSWSVLTSTSPATCMGYLLAFLFLWRTFVMLKMHYNRPRDMPMKRQSSFLATCIFNLRFITSAPPFIFEKYHELKKSTFAMPALTEYQVLACSSSDIQATCEAPEEVLSFHEAMTDRLKHKYTMFGFEHNDVDPHNAVAGRTLKVLLRTHLQQLRNVIENGVKAGFWAGTNGLRESPDGWLNVPLFALSRQITERVNSLVFLGPELANSPHFMKSAVRYSNDAIIAAEICRQLPSIFTPVIAPVIMRLTGSMHKVAASIRTLVQTRLTEMDNKPADSTKRLDCVQWIIESSSTPAQRTLDRLVQQIGALFFASSHQMPMALAYAIHSLCIHDKYIELLRSEIAAAYGSGEENPLRHMHLLNAFLRESARLNPLDALSVQRKVLHPFKLPDGGIIPPGNLIAVPQQALLMDADIYPAPYHFDPYRHFPEHRRAKHEDVNTRYTDVSITYPFWGSPRKPCPGRWYVSDTLMLALIHLLTEYDFKIADKSASRSFFWTTAMVPRLSTRILLKKRNSKNPDS</sequence>
<dbReference type="InterPro" id="IPR001128">
    <property type="entry name" value="Cyt_P450"/>
</dbReference>
<dbReference type="GO" id="GO:0004497">
    <property type="term" value="F:monooxygenase activity"/>
    <property type="evidence" value="ECO:0007669"/>
    <property type="project" value="UniProtKB-KW"/>
</dbReference>
<gene>
    <name evidence="13" type="ORF">FB567DRAFT_514069</name>
</gene>
<dbReference type="EMBL" id="JAGMVJ010000001">
    <property type="protein sequence ID" value="KAH7096039.1"/>
    <property type="molecule type" value="Genomic_DNA"/>
</dbReference>
<comment type="caution">
    <text evidence="13">The sequence shown here is derived from an EMBL/GenBank/DDBJ whole genome shotgun (WGS) entry which is preliminary data.</text>
</comment>
<comment type="similarity">
    <text evidence="3">Belongs to the cytochrome P450 family.</text>
</comment>
<dbReference type="GO" id="GO:0016020">
    <property type="term" value="C:membrane"/>
    <property type="evidence" value="ECO:0007669"/>
    <property type="project" value="UniProtKB-SubCell"/>
</dbReference>
<dbReference type="InterPro" id="IPR036396">
    <property type="entry name" value="Cyt_P450_sf"/>
</dbReference>
<organism evidence="13 14">
    <name type="scientific">Paraphoma chrysanthemicola</name>
    <dbReference type="NCBI Taxonomy" id="798071"/>
    <lineage>
        <taxon>Eukaryota</taxon>
        <taxon>Fungi</taxon>
        <taxon>Dikarya</taxon>
        <taxon>Ascomycota</taxon>
        <taxon>Pezizomycotina</taxon>
        <taxon>Dothideomycetes</taxon>
        <taxon>Pleosporomycetidae</taxon>
        <taxon>Pleosporales</taxon>
        <taxon>Pleosporineae</taxon>
        <taxon>Phaeosphaeriaceae</taxon>
        <taxon>Paraphoma</taxon>
    </lineage>
</organism>
<dbReference type="OrthoDB" id="1844152at2759"/>
<dbReference type="PANTHER" id="PTHR46206:SF5">
    <property type="entry name" value="P450, PUTATIVE (EUROFUNG)-RELATED"/>
    <property type="match status" value="1"/>
</dbReference>
<reference evidence="13" key="1">
    <citation type="journal article" date="2021" name="Nat. Commun.">
        <title>Genetic determinants of endophytism in the Arabidopsis root mycobiome.</title>
        <authorList>
            <person name="Mesny F."/>
            <person name="Miyauchi S."/>
            <person name="Thiergart T."/>
            <person name="Pickel B."/>
            <person name="Atanasova L."/>
            <person name="Karlsson M."/>
            <person name="Huettel B."/>
            <person name="Barry K.W."/>
            <person name="Haridas S."/>
            <person name="Chen C."/>
            <person name="Bauer D."/>
            <person name="Andreopoulos W."/>
            <person name="Pangilinan J."/>
            <person name="LaButti K."/>
            <person name="Riley R."/>
            <person name="Lipzen A."/>
            <person name="Clum A."/>
            <person name="Drula E."/>
            <person name="Henrissat B."/>
            <person name="Kohler A."/>
            <person name="Grigoriev I.V."/>
            <person name="Martin F.M."/>
            <person name="Hacquard S."/>
        </authorList>
    </citation>
    <scope>NUCLEOTIDE SEQUENCE</scope>
    <source>
        <strain evidence="13">MPI-SDFR-AT-0120</strain>
    </source>
</reference>
<evidence type="ECO:0000256" key="5">
    <source>
        <dbReference type="ARBA" id="ARBA00022692"/>
    </source>
</evidence>
<comment type="cofactor">
    <cofactor evidence="1">
        <name>heme</name>
        <dbReference type="ChEBI" id="CHEBI:30413"/>
    </cofactor>
</comment>
<keyword evidence="8" id="KW-0560">Oxidoreductase</keyword>
<dbReference type="Pfam" id="PF00067">
    <property type="entry name" value="p450"/>
    <property type="match status" value="1"/>
</dbReference>
<evidence type="ECO:0000256" key="10">
    <source>
        <dbReference type="ARBA" id="ARBA00023033"/>
    </source>
</evidence>
<keyword evidence="5 12" id="KW-0812">Transmembrane</keyword>
<dbReference type="AlphaFoldDB" id="A0A8K0W5L2"/>
<evidence type="ECO:0000256" key="7">
    <source>
        <dbReference type="ARBA" id="ARBA00022989"/>
    </source>
</evidence>
<keyword evidence="7 12" id="KW-1133">Transmembrane helix</keyword>
<feature type="transmembrane region" description="Helical" evidence="12">
    <location>
        <begin position="12"/>
        <end position="35"/>
    </location>
</feature>